<dbReference type="PANTHER" id="PTHR43346:SF1">
    <property type="entry name" value="QUERCETIN 2,3-DIOXYGENASE-RELATED"/>
    <property type="match status" value="1"/>
</dbReference>
<dbReference type="AlphaFoldDB" id="A0A5E7FX17"/>
<name>A0A5E7FX17_PSEFL</name>
<evidence type="ECO:0000313" key="3">
    <source>
        <dbReference type="Proteomes" id="UP000381093"/>
    </source>
</evidence>
<dbReference type="EMBL" id="CABVHW010000048">
    <property type="protein sequence ID" value="VVO43860.1"/>
    <property type="molecule type" value="Genomic_DNA"/>
</dbReference>
<organism evidence="2 3">
    <name type="scientific">Pseudomonas fluorescens</name>
    <dbReference type="NCBI Taxonomy" id="294"/>
    <lineage>
        <taxon>Bacteria</taxon>
        <taxon>Pseudomonadati</taxon>
        <taxon>Pseudomonadota</taxon>
        <taxon>Gammaproteobacteria</taxon>
        <taxon>Pseudomonadales</taxon>
        <taxon>Pseudomonadaceae</taxon>
        <taxon>Pseudomonas</taxon>
    </lineage>
</organism>
<dbReference type="Proteomes" id="UP000381093">
    <property type="component" value="Unassembled WGS sequence"/>
</dbReference>
<dbReference type="Gene3D" id="2.60.120.10">
    <property type="entry name" value="Jelly Rolls"/>
    <property type="match status" value="1"/>
</dbReference>
<protein>
    <recommendedName>
        <fullName evidence="1">Cupin type-2 domain-containing protein</fullName>
    </recommendedName>
</protein>
<sequence>MDSGIMQSDRNVPLPFGVDDIKSMIGRKAWNVLGTSYWPILGGDEQSSFAWLTYDPPGSFIPPHTHPIQDEHVFVLEGEYSLYKDGEWMTAKPGDYVCWPRGSTHAYRIDSDKPARGLFWVSPGNDLSSLFDELHNQSSPEEVVRLSALRNIVFAKPGTAPNFE</sequence>
<dbReference type="InterPro" id="IPR011051">
    <property type="entry name" value="RmlC_Cupin_sf"/>
</dbReference>
<gene>
    <name evidence="2" type="ORF">PS710_06294</name>
</gene>
<dbReference type="PANTHER" id="PTHR43346">
    <property type="entry name" value="LIGAND BINDING DOMAIN PROTEIN, PUTATIVE (AFU_ORTHOLOGUE AFUA_6G14370)-RELATED"/>
    <property type="match status" value="1"/>
</dbReference>
<proteinExistence type="predicted"/>
<dbReference type="InterPro" id="IPR052538">
    <property type="entry name" value="Flavonoid_dioxygenase-like"/>
</dbReference>
<dbReference type="SUPFAM" id="SSF51182">
    <property type="entry name" value="RmlC-like cupins"/>
    <property type="match status" value="1"/>
</dbReference>
<dbReference type="RefSeq" id="WP_224794360.1">
    <property type="nucleotide sequence ID" value="NZ_CABVHW010000048.1"/>
</dbReference>
<evidence type="ECO:0000259" key="1">
    <source>
        <dbReference type="Pfam" id="PF07883"/>
    </source>
</evidence>
<dbReference type="InterPro" id="IPR013096">
    <property type="entry name" value="Cupin_2"/>
</dbReference>
<evidence type="ECO:0000313" key="2">
    <source>
        <dbReference type="EMBL" id="VVO43860.1"/>
    </source>
</evidence>
<feature type="domain" description="Cupin type-2" evidence="1">
    <location>
        <begin position="56"/>
        <end position="119"/>
    </location>
</feature>
<dbReference type="Pfam" id="PF07883">
    <property type="entry name" value="Cupin_2"/>
    <property type="match status" value="1"/>
</dbReference>
<dbReference type="InterPro" id="IPR014710">
    <property type="entry name" value="RmlC-like_jellyroll"/>
</dbReference>
<reference evidence="2 3" key="1">
    <citation type="submission" date="2019-09" db="EMBL/GenBank/DDBJ databases">
        <authorList>
            <person name="Chandra G."/>
            <person name="Truman W A."/>
        </authorList>
    </citation>
    <scope>NUCLEOTIDE SEQUENCE [LARGE SCALE GENOMIC DNA]</scope>
    <source>
        <strain evidence="2">PS710</strain>
    </source>
</reference>
<accession>A0A5E7FX17</accession>